<dbReference type="RefSeq" id="WP_337796698.1">
    <property type="nucleotide sequence ID" value="NZ_BAAAGT010000006.1"/>
</dbReference>
<dbReference type="AlphaFoldDB" id="A0A841RWQ5"/>
<feature type="transmembrane region" description="Helical" evidence="2">
    <location>
        <begin position="6"/>
        <end position="26"/>
    </location>
</feature>
<comment type="caution">
    <text evidence="3">The sequence shown here is derived from an EMBL/GenBank/DDBJ whole genome shotgun (WGS) entry which is preliminary data.</text>
</comment>
<dbReference type="Proteomes" id="UP000553957">
    <property type="component" value="Unassembled WGS sequence"/>
</dbReference>
<feature type="region of interest" description="Disordered" evidence="1">
    <location>
        <begin position="36"/>
        <end position="91"/>
    </location>
</feature>
<organism evidence="3 4">
    <name type="scientific">Kribbella sandramycini</name>
    <dbReference type="NCBI Taxonomy" id="60450"/>
    <lineage>
        <taxon>Bacteria</taxon>
        <taxon>Bacillati</taxon>
        <taxon>Actinomycetota</taxon>
        <taxon>Actinomycetes</taxon>
        <taxon>Propionibacteriales</taxon>
        <taxon>Kribbellaceae</taxon>
        <taxon>Kribbella</taxon>
    </lineage>
</organism>
<keyword evidence="2" id="KW-0812">Transmembrane</keyword>
<proteinExistence type="predicted"/>
<evidence type="ECO:0000256" key="2">
    <source>
        <dbReference type="SAM" id="Phobius"/>
    </source>
</evidence>
<dbReference type="EMBL" id="JACHKF010000001">
    <property type="protein sequence ID" value="MBB6564458.1"/>
    <property type="molecule type" value="Genomic_DNA"/>
</dbReference>
<feature type="compositionally biased region" description="Acidic residues" evidence="1">
    <location>
        <begin position="71"/>
        <end position="91"/>
    </location>
</feature>
<sequence length="91" mass="9219">MRSPRVVYGVVAAVLAAVGLFLPKWLADRSGPELGETVVITPGSARPTTGPPAAERGAGQVSPAPVRTAGDDDGPDDNDDHDADDGPDDDG</sequence>
<keyword evidence="2" id="KW-1133">Transmembrane helix</keyword>
<accession>A0A841RWQ5</accession>
<evidence type="ECO:0000313" key="3">
    <source>
        <dbReference type="EMBL" id="MBB6564458.1"/>
    </source>
</evidence>
<protein>
    <submittedName>
        <fullName evidence="3">Uncharacterized protein</fullName>
    </submittedName>
</protein>
<evidence type="ECO:0000256" key="1">
    <source>
        <dbReference type="SAM" id="MobiDB-lite"/>
    </source>
</evidence>
<name>A0A841RWQ5_9ACTN</name>
<keyword evidence="2" id="KW-0472">Membrane</keyword>
<reference evidence="3 4" key="1">
    <citation type="submission" date="2020-08" db="EMBL/GenBank/DDBJ databases">
        <title>Sequencing the genomes of 1000 actinobacteria strains.</title>
        <authorList>
            <person name="Klenk H.-P."/>
        </authorList>
    </citation>
    <scope>NUCLEOTIDE SEQUENCE [LARGE SCALE GENOMIC DNA]</scope>
    <source>
        <strain evidence="3 4">DSM 15626</strain>
    </source>
</reference>
<gene>
    <name evidence="3" type="ORF">HNR71_000095</name>
</gene>
<evidence type="ECO:0000313" key="4">
    <source>
        <dbReference type="Proteomes" id="UP000553957"/>
    </source>
</evidence>